<sequence length="51" mass="5665">MRGSFGQSAGSPMICKRITSQNAPNYQHLRLKNVERSAHSDIYSNGRMTAP</sequence>
<reference evidence="1 2" key="1">
    <citation type="submission" date="2011-02" db="EMBL/GenBank/DDBJ databases">
        <authorList>
            <person name="Nelson K.E."/>
            <person name="Sutton G."/>
            <person name="Torralba M."/>
            <person name="Durkin S."/>
            <person name="Harkins D."/>
            <person name="Montgomery R."/>
            <person name="Ziemer C."/>
            <person name="Klaassens E."/>
            <person name="Ocuiv P."/>
            <person name="Morrison M."/>
        </authorList>
    </citation>
    <scope>NUCLEOTIDE SEQUENCE [LARGE SCALE GENOMIC DNA]</scope>
    <source>
        <strain evidence="1 2">8</strain>
    </source>
</reference>
<organism evidence="1 2">
    <name type="scientific">Ruminococcus albus 8</name>
    <dbReference type="NCBI Taxonomy" id="246199"/>
    <lineage>
        <taxon>Bacteria</taxon>
        <taxon>Bacillati</taxon>
        <taxon>Bacillota</taxon>
        <taxon>Clostridia</taxon>
        <taxon>Eubacteriales</taxon>
        <taxon>Oscillospiraceae</taxon>
        <taxon>Ruminococcus</taxon>
    </lineage>
</organism>
<gene>
    <name evidence="1" type="ORF">CUS_7317</name>
</gene>
<accession>E9S7U2</accession>
<evidence type="ECO:0000313" key="2">
    <source>
        <dbReference type="Proteomes" id="UP000004259"/>
    </source>
</evidence>
<dbReference type="EMBL" id="ADKM02000018">
    <property type="protein sequence ID" value="EGC04528.1"/>
    <property type="molecule type" value="Genomic_DNA"/>
</dbReference>
<name>E9S7U2_RUMAL</name>
<comment type="caution">
    <text evidence="1">The sequence shown here is derived from an EMBL/GenBank/DDBJ whole genome shotgun (WGS) entry which is preliminary data.</text>
</comment>
<dbReference type="AlphaFoldDB" id="E9S7U2"/>
<proteinExistence type="predicted"/>
<evidence type="ECO:0000313" key="1">
    <source>
        <dbReference type="EMBL" id="EGC04528.1"/>
    </source>
</evidence>
<dbReference type="Proteomes" id="UP000004259">
    <property type="component" value="Unassembled WGS sequence"/>
</dbReference>
<keyword evidence="2" id="KW-1185">Reference proteome</keyword>
<protein>
    <submittedName>
        <fullName evidence="1">Uncharacterized protein</fullName>
    </submittedName>
</protein>
<dbReference type="STRING" id="246199.CUS_7317"/>